<protein>
    <recommendedName>
        <fullName evidence="3">Portal protein</fullName>
    </recommendedName>
</protein>
<dbReference type="EMBL" id="LR797306">
    <property type="protein sequence ID" value="CAB4199917.1"/>
    <property type="molecule type" value="Genomic_DNA"/>
</dbReference>
<feature type="region of interest" description="Disordered" evidence="1">
    <location>
        <begin position="601"/>
        <end position="643"/>
    </location>
</feature>
<gene>
    <name evidence="2" type="ORF">UFOVP1351_15</name>
</gene>
<proteinExistence type="predicted"/>
<feature type="compositionally biased region" description="Pro residues" evidence="1">
    <location>
        <begin position="601"/>
        <end position="636"/>
    </location>
</feature>
<sequence>MSEQYWASKPQEEIGSELMRRVEDYTEFLKTSGRMDSLRRKYSAFYGRESIESTGAQGELKAINVNHYGSLVRSIHTMVTSQPPAWESRAANTDVKSQAQTILANGLLDYYAREKRMARYTDQALLTALLLDEAWVCTTWDATIGEPVAVDPETGEAVTEGDVTYKLFRMNEVIRDVNRDDGKHVWLMTVEWVNKYDEAAKYPDLAERILALDSEKRDLDASRLRPLWIGASKKKNDLVPRYTFYHDRTPAVPNGRLITFFASDLVVMDSPLPYRRVPLRSVTVEEMIETAFGHSPSTDLLSIQEAIDTLISTVVTNQSTFGVQNVMVPKGSDIGVSQLAGGLNLIEFDSKLGPPAPLNLVQTPGEIFQAITMLVEAQQTISGVNAVARGNASPQLSGAAMALLQATALQFSSAAQKSYNMIVEDIGTDTIHALADFSTSKRVAYIVGKHNRSYLKEFTQDDIGSISRVTVSAANALTKTVAGRTEIANQLLNSGLIKRPEQYMTVIQTGQLEPMFENETSELLLIRQENEDLAEGKAAQVVATDVHDMHIREHKSVLASPEARQDPNIVNATLQHIQEHIMALQSTDPLLLQLTGVQVMPPPPMPPAGPEGAPLPPAGQPGPQPAMPEPAQPPANPITGQEF</sequence>
<accession>A0A6J5RZB3</accession>
<name>A0A6J5RZB3_9CAUD</name>
<evidence type="ECO:0000313" key="2">
    <source>
        <dbReference type="EMBL" id="CAB4199917.1"/>
    </source>
</evidence>
<evidence type="ECO:0008006" key="3">
    <source>
        <dbReference type="Google" id="ProtNLM"/>
    </source>
</evidence>
<evidence type="ECO:0000256" key="1">
    <source>
        <dbReference type="SAM" id="MobiDB-lite"/>
    </source>
</evidence>
<reference evidence="2" key="1">
    <citation type="submission" date="2020-05" db="EMBL/GenBank/DDBJ databases">
        <authorList>
            <person name="Chiriac C."/>
            <person name="Salcher M."/>
            <person name="Ghai R."/>
            <person name="Kavagutti S V."/>
        </authorList>
    </citation>
    <scope>NUCLEOTIDE SEQUENCE</scope>
</reference>
<organism evidence="2">
    <name type="scientific">uncultured Caudovirales phage</name>
    <dbReference type="NCBI Taxonomy" id="2100421"/>
    <lineage>
        <taxon>Viruses</taxon>
        <taxon>Duplodnaviria</taxon>
        <taxon>Heunggongvirae</taxon>
        <taxon>Uroviricota</taxon>
        <taxon>Caudoviricetes</taxon>
        <taxon>Peduoviridae</taxon>
        <taxon>Maltschvirus</taxon>
        <taxon>Maltschvirus maltsch</taxon>
    </lineage>
</organism>